<dbReference type="OrthoDB" id="490444at2"/>
<dbReference type="InterPro" id="IPR025478">
    <property type="entry name" value="COP23"/>
</dbReference>
<evidence type="ECO:0000256" key="1">
    <source>
        <dbReference type="SAM" id="SignalP"/>
    </source>
</evidence>
<dbReference type="KEGG" id="ter:Tery_3045"/>
<dbReference type="Pfam" id="PF14218">
    <property type="entry name" value="COP23"/>
    <property type="match status" value="1"/>
</dbReference>
<feature type="signal peptide" evidence="1">
    <location>
        <begin position="1"/>
        <end position="29"/>
    </location>
</feature>
<name>Q10ZY0_TRIEI</name>
<organism evidence="2">
    <name type="scientific">Trichodesmium erythraeum (strain IMS101)</name>
    <dbReference type="NCBI Taxonomy" id="203124"/>
    <lineage>
        <taxon>Bacteria</taxon>
        <taxon>Bacillati</taxon>
        <taxon>Cyanobacteriota</taxon>
        <taxon>Cyanophyceae</taxon>
        <taxon>Oscillatoriophycideae</taxon>
        <taxon>Oscillatoriales</taxon>
        <taxon>Microcoleaceae</taxon>
        <taxon>Trichodesmium</taxon>
    </lineage>
</organism>
<protein>
    <submittedName>
        <fullName evidence="2">Uncharacterized protein</fullName>
    </submittedName>
</protein>
<accession>Q10ZY0</accession>
<evidence type="ECO:0000313" key="2">
    <source>
        <dbReference type="EMBL" id="ABG52194.1"/>
    </source>
</evidence>
<gene>
    <name evidence="2" type="ordered locus">Tery_3045</name>
</gene>
<feature type="chain" id="PRO_5004179923" evidence="1">
    <location>
        <begin position="30"/>
        <end position="232"/>
    </location>
</feature>
<sequence length="232" mass="26001">MKINTSTKIIVLFALCLGINLSINNTADARPKNRLICQIRAELCSKKESNLLCTKDDSCSQKKVESCEQDNQISCDKTQSTIQEFKPVIRPNKFSCDEGESGIPTTFVKTPQGAYPVIRWVSNYFLSAGYSPMTRCRQVSNKFQLFYDDGRLDYITTGIVNRQPVVCISSHKGGPCQGVLFTLKPNQNASKTIQKLFDIRVGATTGPLYESSSRFYLNFNDYLESLANKGME</sequence>
<dbReference type="STRING" id="203124.Tery_3045"/>
<dbReference type="EMBL" id="CP000393">
    <property type="protein sequence ID" value="ABG52194.1"/>
    <property type="molecule type" value="Genomic_DNA"/>
</dbReference>
<dbReference type="HOGENOM" id="CLU_1194465_0_0_3"/>
<proteinExistence type="predicted"/>
<reference evidence="2" key="1">
    <citation type="submission" date="2006-06" db="EMBL/GenBank/DDBJ databases">
        <title>Complete sequence of Trichodesmium erythraeum IMS101.</title>
        <authorList>
            <consortium name="US DOE Joint Genome Institute"/>
            <person name="Copeland A."/>
            <person name="Lucas S."/>
            <person name="Lapidus A."/>
            <person name="Barry K."/>
            <person name="Detter J.C."/>
            <person name="Glavina del Rio T."/>
            <person name="Hammon N."/>
            <person name="Israni S."/>
            <person name="Dalin E."/>
            <person name="Tice H."/>
            <person name="Pitluck S."/>
            <person name="Kiss H."/>
            <person name="Munk A.C."/>
            <person name="Brettin T."/>
            <person name="Bruce D."/>
            <person name="Han C."/>
            <person name="Tapia R."/>
            <person name="Gilna P."/>
            <person name="Schmutz J."/>
            <person name="Larimer F."/>
            <person name="Land M."/>
            <person name="Hauser L."/>
            <person name="Kyrpides N."/>
            <person name="Kim E."/>
            <person name="Richardson P."/>
        </authorList>
    </citation>
    <scope>NUCLEOTIDE SEQUENCE [LARGE SCALE GENOMIC DNA]</scope>
    <source>
        <strain evidence="2">IMS101</strain>
    </source>
</reference>
<dbReference type="eggNOG" id="COG2335">
    <property type="taxonomic scope" value="Bacteria"/>
</dbReference>
<keyword evidence="1" id="KW-0732">Signal</keyword>
<dbReference type="AlphaFoldDB" id="Q10ZY0"/>